<feature type="compositionally biased region" description="Basic and acidic residues" evidence="1">
    <location>
        <begin position="101"/>
        <end position="116"/>
    </location>
</feature>
<evidence type="ECO:0000313" key="2">
    <source>
        <dbReference type="EMBL" id="MPN11428.1"/>
    </source>
</evidence>
<dbReference type="AlphaFoldDB" id="A0A645FAM6"/>
<reference evidence="2" key="1">
    <citation type="submission" date="2019-08" db="EMBL/GenBank/DDBJ databases">
        <authorList>
            <person name="Kucharzyk K."/>
            <person name="Murdoch R.W."/>
            <person name="Higgins S."/>
            <person name="Loffler F."/>
        </authorList>
    </citation>
    <scope>NUCLEOTIDE SEQUENCE</scope>
</reference>
<name>A0A645FAM6_9ZZZZ</name>
<sequence length="199" mass="22884">MFGLRQEIRRHRLRIGAVVGDHHDLRRPRHHVDGDLSVDQLLGRGDISVAGTDDLLHLADGRRPVRQCGNPVDAAQPVNLRDPGDAHRVQHRRMHVAVPSRRRDRDDFLHSRRTRDPGGVNHRRNQRRRAARDIDADPFHRGELFAEYHSGSRVECPVGRLALFGKPLDVCECESYGFFGCRVDFLCRVLEFFFCDSEL</sequence>
<protein>
    <submittedName>
        <fullName evidence="2">Uncharacterized protein</fullName>
    </submittedName>
</protein>
<organism evidence="2">
    <name type="scientific">bioreactor metagenome</name>
    <dbReference type="NCBI Taxonomy" id="1076179"/>
    <lineage>
        <taxon>unclassified sequences</taxon>
        <taxon>metagenomes</taxon>
        <taxon>ecological metagenomes</taxon>
    </lineage>
</organism>
<evidence type="ECO:0000256" key="1">
    <source>
        <dbReference type="SAM" id="MobiDB-lite"/>
    </source>
</evidence>
<comment type="caution">
    <text evidence="2">The sequence shown here is derived from an EMBL/GenBank/DDBJ whole genome shotgun (WGS) entry which is preliminary data.</text>
</comment>
<proteinExistence type="predicted"/>
<feature type="region of interest" description="Disordered" evidence="1">
    <location>
        <begin position="99"/>
        <end position="133"/>
    </location>
</feature>
<gene>
    <name evidence="2" type="ORF">SDC9_158729</name>
</gene>
<accession>A0A645FAM6</accession>
<dbReference type="EMBL" id="VSSQ01057637">
    <property type="protein sequence ID" value="MPN11428.1"/>
    <property type="molecule type" value="Genomic_DNA"/>
</dbReference>
<feature type="compositionally biased region" description="Basic residues" evidence="1">
    <location>
        <begin position="121"/>
        <end position="130"/>
    </location>
</feature>